<evidence type="ECO:0000313" key="6">
    <source>
        <dbReference type="EMBL" id="NSL87201.1"/>
    </source>
</evidence>
<dbReference type="Proteomes" id="UP000281028">
    <property type="component" value="Unassembled WGS sequence"/>
</dbReference>
<proteinExistence type="predicted"/>
<evidence type="ECO:0000256" key="4">
    <source>
        <dbReference type="ARBA" id="ARBA00023033"/>
    </source>
</evidence>
<organism evidence="6 7">
    <name type="scientific">Chitinophaga solisilvae</name>
    <dbReference type="NCBI Taxonomy" id="1233460"/>
    <lineage>
        <taxon>Bacteria</taxon>
        <taxon>Pseudomonadati</taxon>
        <taxon>Bacteroidota</taxon>
        <taxon>Chitinophagia</taxon>
        <taxon>Chitinophagales</taxon>
        <taxon>Chitinophagaceae</taxon>
        <taxon>Chitinophaga</taxon>
    </lineage>
</organism>
<dbReference type="GO" id="GO:0008726">
    <property type="term" value="F:alkanesulfonate monooxygenase activity"/>
    <property type="evidence" value="ECO:0007669"/>
    <property type="project" value="TreeGrafter"/>
</dbReference>
<sequence length="350" mass="39566">MQLNLRDRTINVFSVIYRDEAIQSYDASFIADFVQATREHGYSGLLLFEANRSNLDPWITGQHVMMNGMVPFIAINPVYMHPFAAARKIAALSRLYQNRIFINFITGTSDSDLLNLNDRTPHDERYDRLSEYILIMDHLMRSAVPLTFEGKYYQVSNLLLSAKPAPERYPVFFVAGASAGVAKISEKFNVFRASMGKDVAPLQKTTLLPATGNAIHFGIITAPTRTGAVAWMDNWIGETKVSHELFTHAMGNTASRWKKLLEQAPEGNDGVFSLAPLRHLKADCPYYVGSYEEIAEVIVKLVMNGYTTLMLETPDFPDGYQHIARAFSIAEAELDTIYELQQQHQFDFKF</sequence>
<comment type="caution">
    <text evidence="6">The sequence shown here is derived from an EMBL/GenBank/DDBJ whole genome shotgun (WGS) entry which is preliminary data.</text>
</comment>
<dbReference type="SUPFAM" id="SSF51679">
    <property type="entry name" value="Bacterial luciferase-like"/>
    <property type="match status" value="1"/>
</dbReference>
<protein>
    <submittedName>
        <fullName evidence="6">LLM class flavin-dependent oxidoreductase</fullName>
    </submittedName>
</protein>
<evidence type="ECO:0000313" key="7">
    <source>
        <dbReference type="Proteomes" id="UP000281028"/>
    </source>
</evidence>
<reference evidence="6" key="1">
    <citation type="submission" date="2020-05" db="EMBL/GenBank/DDBJ databases">
        <title>Chitinophaga laudate sp. nov., isolated from a tropical peat swamp.</title>
        <authorList>
            <person name="Goh C.B.S."/>
            <person name="Lee M.S."/>
            <person name="Parimannan S."/>
            <person name="Pasbakhsh P."/>
            <person name="Yule C.M."/>
            <person name="Rajandas H."/>
            <person name="Loke S."/>
            <person name="Croft L."/>
            <person name="Tan J.B.L."/>
        </authorList>
    </citation>
    <scope>NUCLEOTIDE SEQUENCE</scope>
    <source>
        <strain evidence="6">Mgbs1</strain>
    </source>
</reference>
<dbReference type="GO" id="GO:0046306">
    <property type="term" value="P:alkanesulfonate catabolic process"/>
    <property type="evidence" value="ECO:0007669"/>
    <property type="project" value="TreeGrafter"/>
</dbReference>
<dbReference type="Pfam" id="PF00296">
    <property type="entry name" value="Bac_luciferase"/>
    <property type="match status" value="1"/>
</dbReference>
<dbReference type="InterPro" id="IPR050172">
    <property type="entry name" value="SsuD_RutA_monooxygenase"/>
</dbReference>
<keyword evidence="3" id="KW-0560">Oxidoreductase</keyword>
<gene>
    <name evidence="6" type="ORF">ECE50_010200</name>
</gene>
<feature type="domain" description="Luciferase-like" evidence="5">
    <location>
        <begin position="27"/>
        <end position="182"/>
    </location>
</feature>
<dbReference type="PANTHER" id="PTHR42847">
    <property type="entry name" value="ALKANESULFONATE MONOOXYGENASE"/>
    <property type="match status" value="1"/>
</dbReference>
<accession>A0A3S1BJ17</accession>
<keyword evidence="2" id="KW-0288">FMN</keyword>
<dbReference type="AlphaFoldDB" id="A0A3S1BJ17"/>
<dbReference type="InterPro" id="IPR011251">
    <property type="entry name" value="Luciferase-like_dom"/>
</dbReference>
<evidence type="ECO:0000256" key="2">
    <source>
        <dbReference type="ARBA" id="ARBA00022643"/>
    </source>
</evidence>
<keyword evidence="4" id="KW-0503">Monooxygenase</keyword>
<name>A0A3S1BJ17_9BACT</name>
<dbReference type="EMBL" id="RIAR02000001">
    <property type="protein sequence ID" value="NSL87201.1"/>
    <property type="molecule type" value="Genomic_DNA"/>
</dbReference>
<dbReference type="PANTHER" id="PTHR42847:SF4">
    <property type="entry name" value="ALKANESULFONATE MONOOXYGENASE-RELATED"/>
    <property type="match status" value="1"/>
</dbReference>
<keyword evidence="1" id="KW-0285">Flavoprotein</keyword>
<evidence type="ECO:0000256" key="3">
    <source>
        <dbReference type="ARBA" id="ARBA00023002"/>
    </source>
</evidence>
<dbReference type="OrthoDB" id="9814695at2"/>
<keyword evidence="7" id="KW-1185">Reference proteome</keyword>
<dbReference type="InterPro" id="IPR036661">
    <property type="entry name" value="Luciferase-like_sf"/>
</dbReference>
<dbReference type="Gene3D" id="3.20.20.30">
    <property type="entry name" value="Luciferase-like domain"/>
    <property type="match status" value="1"/>
</dbReference>
<evidence type="ECO:0000259" key="5">
    <source>
        <dbReference type="Pfam" id="PF00296"/>
    </source>
</evidence>
<evidence type="ECO:0000256" key="1">
    <source>
        <dbReference type="ARBA" id="ARBA00022630"/>
    </source>
</evidence>